<keyword evidence="1" id="KW-0472">Membrane</keyword>
<dbReference type="AlphaFoldDB" id="A0A2M4DDQ9"/>
<reference evidence="2" key="1">
    <citation type="submission" date="2018-01" db="EMBL/GenBank/DDBJ databases">
        <title>An insight into the sialome of Amazonian anophelines.</title>
        <authorList>
            <person name="Ribeiro J.M."/>
            <person name="Scarpassa V."/>
            <person name="Calvo E."/>
        </authorList>
    </citation>
    <scope>NUCLEOTIDE SEQUENCE</scope>
</reference>
<proteinExistence type="predicted"/>
<accession>A0A2M4DDQ9</accession>
<sequence length="99" mass="10915">MGGRTKERSVCLLWSGPFLLCRAGPGRASQEWKQLLNTFTTTAEEAKKVYYTCHALIVLSTLSLSLYVYVCLHRLSAADSITGRALPLSCRHTALLAVK</sequence>
<keyword evidence="1" id="KW-0812">Transmembrane</keyword>
<protein>
    <submittedName>
        <fullName evidence="2">Uncharacterized protein</fullName>
    </submittedName>
</protein>
<dbReference type="EMBL" id="GGFL01011534">
    <property type="protein sequence ID" value="MBW75712.1"/>
    <property type="molecule type" value="Transcribed_RNA"/>
</dbReference>
<keyword evidence="1" id="KW-1133">Transmembrane helix</keyword>
<organism evidence="2">
    <name type="scientific">Anopheles darlingi</name>
    <name type="common">Mosquito</name>
    <dbReference type="NCBI Taxonomy" id="43151"/>
    <lineage>
        <taxon>Eukaryota</taxon>
        <taxon>Metazoa</taxon>
        <taxon>Ecdysozoa</taxon>
        <taxon>Arthropoda</taxon>
        <taxon>Hexapoda</taxon>
        <taxon>Insecta</taxon>
        <taxon>Pterygota</taxon>
        <taxon>Neoptera</taxon>
        <taxon>Endopterygota</taxon>
        <taxon>Diptera</taxon>
        <taxon>Nematocera</taxon>
        <taxon>Culicoidea</taxon>
        <taxon>Culicidae</taxon>
        <taxon>Anophelinae</taxon>
        <taxon>Anopheles</taxon>
    </lineage>
</organism>
<evidence type="ECO:0000313" key="2">
    <source>
        <dbReference type="EMBL" id="MBW75712.1"/>
    </source>
</evidence>
<feature type="transmembrane region" description="Helical" evidence="1">
    <location>
        <begin position="49"/>
        <end position="70"/>
    </location>
</feature>
<name>A0A2M4DDQ9_ANODA</name>
<evidence type="ECO:0000256" key="1">
    <source>
        <dbReference type="SAM" id="Phobius"/>
    </source>
</evidence>